<dbReference type="AlphaFoldDB" id="A0A067ML71"/>
<dbReference type="Proteomes" id="UP000027195">
    <property type="component" value="Unassembled WGS sequence"/>
</dbReference>
<keyword evidence="2" id="KW-1185">Reference proteome</keyword>
<gene>
    <name evidence="1" type="ORF">BOTBODRAFT_30841</name>
</gene>
<dbReference type="InParanoid" id="A0A067ML71"/>
<evidence type="ECO:0000313" key="2">
    <source>
        <dbReference type="Proteomes" id="UP000027195"/>
    </source>
</evidence>
<dbReference type="EMBL" id="KL198027">
    <property type="protein sequence ID" value="KDQ16508.1"/>
    <property type="molecule type" value="Genomic_DNA"/>
</dbReference>
<protein>
    <submittedName>
        <fullName evidence="1">Uncharacterized protein</fullName>
    </submittedName>
</protein>
<evidence type="ECO:0000313" key="1">
    <source>
        <dbReference type="EMBL" id="KDQ16508.1"/>
    </source>
</evidence>
<accession>A0A067ML71</accession>
<name>A0A067ML71_BOTB1</name>
<dbReference type="HOGENOM" id="CLU_2775600_0_0_1"/>
<reference evidence="2" key="1">
    <citation type="journal article" date="2014" name="Proc. Natl. Acad. Sci. U.S.A.">
        <title>Extensive sampling of basidiomycete genomes demonstrates inadequacy of the white-rot/brown-rot paradigm for wood decay fungi.</title>
        <authorList>
            <person name="Riley R."/>
            <person name="Salamov A.A."/>
            <person name="Brown D.W."/>
            <person name="Nagy L.G."/>
            <person name="Floudas D."/>
            <person name="Held B.W."/>
            <person name="Levasseur A."/>
            <person name="Lombard V."/>
            <person name="Morin E."/>
            <person name="Otillar R."/>
            <person name="Lindquist E.A."/>
            <person name="Sun H."/>
            <person name="LaButti K.M."/>
            <person name="Schmutz J."/>
            <person name="Jabbour D."/>
            <person name="Luo H."/>
            <person name="Baker S.E."/>
            <person name="Pisabarro A.G."/>
            <person name="Walton J.D."/>
            <person name="Blanchette R.A."/>
            <person name="Henrissat B."/>
            <person name="Martin F."/>
            <person name="Cullen D."/>
            <person name="Hibbett D.S."/>
            <person name="Grigoriev I.V."/>
        </authorList>
    </citation>
    <scope>NUCLEOTIDE SEQUENCE [LARGE SCALE GENOMIC DNA]</scope>
    <source>
        <strain evidence="2">FD-172 SS1</strain>
    </source>
</reference>
<sequence length="69" mass="7886">MRTQRVPSSWERRIIVALPPSPQETALKPSHHNANLGELPLRSPRAFPIERDYYSVCVDDLPEGYRLGT</sequence>
<proteinExistence type="predicted"/>
<organism evidence="1 2">
    <name type="scientific">Botryobasidium botryosum (strain FD-172 SS1)</name>
    <dbReference type="NCBI Taxonomy" id="930990"/>
    <lineage>
        <taxon>Eukaryota</taxon>
        <taxon>Fungi</taxon>
        <taxon>Dikarya</taxon>
        <taxon>Basidiomycota</taxon>
        <taxon>Agaricomycotina</taxon>
        <taxon>Agaricomycetes</taxon>
        <taxon>Cantharellales</taxon>
        <taxon>Botryobasidiaceae</taxon>
        <taxon>Botryobasidium</taxon>
    </lineage>
</organism>